<proteinExistence type="predicted"/>
<keyword evidence="4" id="KW-1185">Reference proteome</keyword>
<dbReference type="InterPro" id="IPR013215">
    <property type="entry name" value="Cbl-indep_Met_Synth_N"/>
</dbReference>
<dbReference type="Gene3D" id="3.20.20.210">
    <property type="match status" value="1"/>
</dbReference>
<dbReference type="GO" id="GO:0003871">
    <property type="term" value="F:5-methyltetrahydropteroyltriglutamate-homocysteine S-methyltransferase activity"/>
    <property type="evidence" value="ECO:0007669"/>
    <property type="project" value="InterPro"/>
</dbReference>
<evidence type="ECO:0000313" key="4">
    <source>
        <dbReference type="Proteomes" id="UP000640052"/>
    </source>
</evidence>
<dbReference type="Proteomes" id="UP000640052">
    <property type="component" value="Unassembled WGS sequence"/>
</dbReference>
<reference evidence="3" key="1">
    <citation type="submission" date="2021-01" db="EMBL/GenBank/DDBJ databases">
        <title>Whole genome shotgun sequence of Acrocarpospora phusangensis NBRC 108782.</title>
        <authorList>
            <person name="Komaki H."/>
            <person name="Tamura T."/>
        </authorList>
    </citation>
    <scope>NUCLEOTIDE SEQUENCE</scope>
    <source>
        <strain evidence="3">NBRC 108782</strain>
    </source>
</reference>
<gene>
    <name evidence="3" type="ORF">Aph01nite_38610</name>
</gene>
<protein>
    <recommendedName>
        <fullName evidence="2">Cobalamin-independent methionine synthase MetE N-terminal domain-containing protein</fullName>
    </recommendedName>
</protein>
<name>A0A919QCP3_9ACTN</name>
<accession>A0A919QCP3</accession>
<dbReference type="Pfam" id="PF08267">
    <property type="entry name" value="Meth_synt_1"/>
    <property type="match status" value="1"/>
</dbReference>
<organism evidence="3 4">
    <name type="scientific">Acrocarpospora phusangensis</name>
    <dbReference type="NCBI Taxonomy" id="1070424"/>
    <lineage>
        <taxon>Bacteria</taxon>
        <taxon>Bacillati</taxon>
        <taxon>Actinomycetota</taxon>
        <taxon>Actinomycetes</taxon>
        <taxon>Streptosporangiales</taxon>
        <taxon>Streptosporangiaceae</taxon>
        <taxon>Acrocarpospora</taxon>
    </lineage>
</organism>
<evidence type="ECO:0000313" key="3">
    <source>
        <dbReference type="EMBL" id="GIH25551.1"/>
    </source>
</evidence>
<dbReference type="EMBL" id="BOOA01000030">
    <property type="protein sequence ID" value="GIH25551.1"/>
    <property type="molecule type" value="Genomic_DNA"/>
</dbReference>
<feature type="domain" description="Cobalamin-independent methionine synthase MetE N-terminal" evidence="2">
    <location>
        <begin position="3"/>
        <end position="82"/>
    </location>
</feature>
<dbReference type="GO" id="GO:0008270">
    <property type="term" value="F:zinc ion binding"/>
    <property type="evidence" value="ECO:0007669"/>
    <property type="project" value="InterPro"/>
</dbReference>
<keyword evidence="1" id="KW-0677">Repeat</keyword>
<evidence type="ECO:0000256" key="1">
    <source>
        <dbReference type="ARBA" id="ARBA00022737"/>
    </source>
</evidence>
<dbReference type="SUPFAM" id="SSF51726">
    <property type="entry name" value="UROD/MetE-like"/>
    <property type="match status" value="1"/>
</dbReference>
<sequence length="89" mass="9840">MVYHYLVPELGPDIRFRLDWSKPLSEYLEAKELGLETRPVFLGPLSFLLLGKPVVSGFVPLRLLDGLVEVYAELLERLAAAGGRRGSAG</sequence>
<comment type="caution">
    <text evidence="3">The sequence shown here is derived from an EMBL/GenBank/DDBJ whole genome shotgun (WGS) entry which is preliminary data.</text>
</comment>
<dbReference type="PANTHER" id="PTHR30519">
    <property type="entry name" value="5-METHYLTETRAHYDROPTEROYLTRIGLUTAMATE--HOMOCYSTEINE METHYLTRANSFERASE"/>
    <property type="match status" value="1"/>
</dbReference>
<dbReference type="GO" id="GO:0008652">
    <property type="term" value="P:amino acid biosynthetic process"/>
    <property type="evidence" value="ECO:0007669"/>
    <property type="project" value="InterPro"/>
</dbReference>
<dbReference type="AlphaFoldDB" id="A0A919QCP3"/>
<dbReference type="InterPro" id="IPR038071">
    <property type="entry name" value="UROD/MetE-like_sf"/>
</dbReference>
<evidence type="ECO:0000259" key="2">
    <source>
        <dbReference type="Pfam" id="PF08267"/>
    </source>
</evidence>